<dbReference type="Pfam" id="PF02830">
    <property type="entry name" value="V4R"/>
    <property type="match status" value="1"/>
</dbReference>
<protein>
    <recommendedName>
        <fullName evidence="1">4-vinyl reductase 4VR domain-containing protein</fullName>
    </recommendedName>
</protein>
<sequence>MYVAVYRLMQFTLRDVLIRNFGVEEADRVFFQAGKKAGEELYRHCLAGCSDFAELTVKLQENLRDLKIGILRFEKSEPEKGEFIITVAEDLDCSGLPVSDETICIYDEGFLSGILGEYFGRPFDVREIDCWCSGDRICRFEAKAN</sequence>
<reference evidence="2" key="1">
    <citation type="submission" date="2019-08" db="EMBL/GenBank/DDBJ databases">
        <authorList>
            <person name="Kucharzyk K."/>
            <person name="Murdoch R.W."/>
            <person name="Higgins S."/>
            <person name="Loffler F."/>
        </authorList>
    </citation>
    <scope>NUCLEOTIDE SEQUENCE</scope>
</reference>
<organism evidence="2">
    <name type="scientific">bioreactor metagenome</name>
    <dbReference type="NCBI Taxonomy" id="1076179"/>
    <lineage>
        <taxon>unclassified sequences</taxon>
        <taxon>metagenomes</taxon>
        <taxon>ecological metagenomes</taxon>
    </lineage>
</organism>
<evidence type="ECO:0000259" key="1">
    <source>
        <dbReference type="SMART" id="SM00989"/>
    </source>
</evidence>
<dbReference type="PANTHER" id="PTHR35090:SF2">
    <property type="entry name" value="ARSR FAMILY TRANSCRIPTIONAL REGULATOR"/>
    <property type="match status" value="1"/>
</dbReference>
<dbReference type="Gene3D" id="3.30.1380.20">
    <property type="entry name" value="Trafficking protein particle complex subunit 3"/>
    <property type="match status" value="1"/>
</dbReference>
<name>A0A645HWW7_9ZZZZ</name>
<dbReference type="SMART" id="SM00989">
    <property type="entry name" value="V4R"/>
    <property type="match status" value="1"/>
</dbReference>
<dbReference type="SUPFAM" id="SSF111126">
    <property type="entry name" value="Ligand-binding domain in the NO signalling and Golgi transport"/>
    <property type="match status" value="1"/>
</dbReference>
<dbReference type="EMBL" id="VSSQ01095894">
    <property type="protein sequence ID" value="MPN39833.1"/>
    <property type="molecule type" value="Genomic_DNA"/>
</dbReference>
<dbReference type="InterPro" id="IPR004096">
    <property type="entry name" value="V4R"/>
</dbReference>
<feature type="domain" description="4-vinyl reductase 4VR" evidence="1">
    <location>
        <begin position="82"/>
        <end position="144"/>
    </location>
</feature>
<accession>A0A645HWW7</accession>
<gene>
    <name evidence="2" type="ORF">SDC9_187367</name>
</gene>
<evidence type="ECO:0000313" key="2">
    <source>
        <dbReference type="EMBL" id="MPN39833.1"/>
    </source>
</evidence>
<dbReference type="PANTHER" id="PTHR35090">
    <property type="entry name" value="DNA-DIRECTED RNA POLYMERASE SUBUNIT I"/>
    <property type="match status" value="1"/>
</dbReference>
<dbReference type="InterPro" id="IPR024096">
    <property type="entry name" value="NO_sig/Golgi_transp_ligand-bd"/>
</dbReference>
<dbReference type="AlphaFoldDB" id="A0A645HWW7"/>
<comment type="caution">
    <text evidence="2">The sequence shown here is derived from an EMBL/GenBank/DDBJ whole genome shotgun (WGS) entry which is preliminary data.</text>
</comment>
<proteinExistence type="predicted"/>